<dbReference type="Pfam" id="PF12171">
    <property type="entry name" value="zf-C2H2_jaz"/>
    <property type="match status" value="1"/>
</dbReference>
<feature type="domain" description="C2H2-type" evidence="9">
    <location>
        <begin position="491"/>
        <end position="516"/>
    </location>
</feature>
<dbReference type="InterPro" id="IPR018253">
    <property type="entry name" value="DnaJ_domain_CS"/>
</dbReference>
<dbReference type="Pfam" id="PF00226">
    <property type="entry name" value="DnaJ"/>
    <property type="match status" value="1"/>
</dbReference>
<evidence type="ECO:0000313" key="10">
    <source>
        <dbReference type="EMBL" id="JAB59656.1"/>
    </source>
</evidence>
<sequence length="537" mass="63215">MKCHYEILDIPRTADDTQIKTAYRKLALKWHPDKNLEKQEIAKEQFQLVQQAYEVLSDSHERAWYDNHREQILRGGHTNYEDNSLDLFQYFTATCYKGFGDDPKNFYSIYAEVFHKIASEEIEYLDDEADFELIPKFGTATSDYETVVRLFYAYWESFCTKKSYAWLSTHNINEIRDRRFLKMVEKENRKVQQKARKERNEEIRSLVAFVRKRDKRVIAYKKLLEEKAQQNRLKSEQNRLEQIRKKNAEIEEQTRNSVNHAFNQQYEEQLRKLEETYNKESESSENESEIEDLTNTLNSVINSTNGDDIDEFYDDDLYCVACDKQFKNECSYKNHETSKKHRQNVEILKQEMQKDENRINIEDEEINGKTEANSAEAEANGVISNGEEEEEEKIVLQKNKSKKSKKKVQSHDDSQSANEIDDLLLNHSNKQNEIDDDWGESSKKSSKKSKPKAKDKQTKVNESSKSIAEVHCTEQKLKNETESRESEIVKHGCATCNEKFDSKNKLFQHLKKTNHSVYLEKNEKLAEKGKSGKKKKT</sequence>
<dbReference type="PANTHER" id="PTHR44029:SF1">
    <property type="entry name" value="DNAJ HOMOLOG SUBFAMILY C MEMBER 21"/>
    <property type="match status" value="1"/>
</dbReference>
<evidence type="ECO:0000256" key="2">
    <source>
        <dbReference type="ARBA" id="ARBA00022771"/>
    </source>
</evidence>
<dbReference type="SMART" id="SM00271">
    <property type="entry name" value="DnaJ"/>
    <property type="match status" value="1"/>
</dbReference>
<dbReference type="InterPro" id="IPR036869">
    <property type="entry name" value="J_dom_sf"/>
</dbReference>
<dbReference type="GO" id="GO:0008270">
    <property type="term" value="F:zinc ion binding"/>
    <property type="evidence" value="ECO:0007669"/>
    <property type="project" value="UniProtKB-KW"/>
</dbReference>
<evidence type="ECO:0000256" key="6">
    <source>
        <dbReference type="SAM" id="Coils"/>
    </source>
</evidence>
<protein>
    <recommendedName>
        <fullName evidence="4">DnaJ homolog subfamily C member 21</fullName>
    </recommendedName>
</protein>
<dbReference type="InterPro" id="IPR022755">
    <property type="entry name" value="Znf_C2H2_jaz"/>
</dbReference>
<evidence type="ECO:0000256" key="7">
    <source>
        <dbReference type="SAM" id="MobiDB-lite"/>
    </source>
</evidence>
<dbReference type="GO" id="GO:0003676">
    <property type="term" value="F:nucleic acid binding"/>
    <property type="evidence" value="ECO:0007669"/>
    <property type="project" value="InterPro"/>
</dbReference>
<feature type="coiled-coil region" evidence="6">
    <location>
        <begin position="181"/>
        <end position="283"/>
    </location>
</feature>
<evidence type="ECO:0000259" key="8">
    <source>
        <dbReference type="PROSITE" id="PS50076"/>
    </source>
</evidence>
<evidence type="ECO:0000256" key="3">
    <source>
        <dbReference type="ARBA" id="ARBA00022833"/>
    </source>
</evidence>
<dbReference type="CDD" id="cd06257">
    <property type="entry name" value="DnaJ"/>
    <property type="match status" value="1"/>
</dbReference>
<dbReference type="InterPro" id="IPR054076">
    <property type="entry name" value="ZUO1-like_ZHD"/>
</dbReference>
<feature type="compositionally biased region" description="Basic residues" evidence="7">
    <location>
        <begin position="399"/>
        <end position="408"/>
    </location>
</feature>
<keyword evidence="2 5" id="KW-0863">Zinc-finger</keyword>
<organism evidence="10">
    <name type="scientific">Corethrella appendiculata</name>
    <dbReference type="NCBI Taxonomy" id="1370023"/>
    <lineage>
        <taxon>Eukaryota</taxon>
        <taxon>Metazoa</taxon>
        <taxon>Ecdysozoa</taxon>
        <taxon>Arthropoda</taxon>
        <taxon>Hexapoda</taxon>
        <taxon>Insecta</taxon>
        <taxon>Pterygota</taxon>
        <taxon>Neoptera</taxon>
        <taxon>Endopterygota</taxon>
        <taxon>Diptera</taxon>
        <taxon>Nematocera</taxon>
        <taxon>Culicoidea</taxon>
        <taxon>Chaoboridae</taxon>
        <taxon>Corethrella</taxon>
    </lineage>
</organism>
<dbReference type="GO" id="GO:0005737">
    <property type="term" value="C:cytoplasm"/>
    <property type="evidence" value="ECO:0007669"/>
    <property type="project" value="TreeGrafter"/>
</dbReference>
<dbReference type="InterPro" id="IPR036236">
    <property type="entry name" value="Znf_C2H2_sf"/>
</dbReference>
<dbReference type="FunFam" id="1.10.287.110:FF:000046">
    <property type="entry name" value="dnaJ homolog subfamily C member 21"/>
    <property type="match status" value="1"/>
</dbReference>
<keyword evidence="1" id="KW-0479">Metal-binding</keyword>
<dbReference type="SMART" id="SM00355">
    <property type="entry name" value="ZnF_C2H2"/>
    <property type="match status" value="2"/>
</dbReference>
<evidence type="ECO:0000259" key="9">
    <source>
        <dbReference type="PROSITE" id="PS50157"/>
    </source>
</evidence>
<dbReference type="PANTHER" id="PTHR44029">
    <property type="entry name" value="DNAJ HOMOLOG SUBFAMILY C MEMBER 21"/>
    <property type="match status" value="1"/>
</dbReference>
<dbReference type="PROSITE" id="PS50076">
    <property type="entry name" value="DNAJ_2"/>
    <property type="match status" value="1"/>
</dbReference>
<dbReference type="SUPFAM" id="SSF57667">
    <property type="entry name" value="beta-beta-alpha zinc fingers"/>
    <property type="match status" value="1"/>
</dbReference>
<dbReference type="PROSITE" id="PS50157">
    <property type="entry name" value="ZINC_FINGER_C2H2_2"/>
    <property type="match status" value="1"/>
</dbReference>
<dbReference type="AlphaFoldDB" id="U5EYP5"/>
<dbReference type="Pfam" id="PF21884">
    <property type="entry name" value="ZUO1-like_ZHD"/>
    <property type="match status" value="1"/>
</dbReference>
<evidence type="ECO:0000256" key="1">
    <source>
        <dbReference type="ARBA" id="ARBA00022723"/>
    </source>
</evidence>
<dbReference type="PRINTS" id="PR00625">
    <property type="entry name" value="JDOMAIN"/>
</dbReference>
<dbReference type="SUPFAM" id="SSF46565">
    <property type="entry name" value="Chaperone J-domain"/>
    <property type="match status" value="1"/>
</dbReference>
<feature type="domain" description="J" evidence="8">
    <location>
        <begin position="3"/>
        <end position="69"/>
    </location>
</feature>
<dbReference type="SMART" id="SM00451">
    <property type="entry name" value="ZnF_U1"/>
    <property type="match status" value="1"/>
</dbReference>
<dbReference type="Gene3D" id="3.30.160.60">
    <property type="entry name" value="Classic Zinc Finger"/>
    <property type="match status" value="1"/>
</dbReference>
<dbReference type="PROSITE" id="PS00636">
    <property type="entry name" value="DNAJ_1"/>
    <property type="match status" value="1"/>
</dbReference>
<keyword evidence="3" id="KW-0862">Zinc</keyword>
<dbReference type="InterPro" id="IPR013087">
    <property type="entry name" value="Znf_C2H2_type"/>
</dbReference>
<dbReference type="Gene3D" id="1.10.287.110">
    <property type="entry name" value="DnaJ domain"/>
    <property type="match status" value="1"/>
</dbReference>
<name>U5EYP5_9DIPT</name>
<reference evidence="10" key="1">
    <citation type="journal article" date="2014" name="Insect Biochem. Mol. Biol.">
        <title>An insight into the sialome of the frog biting fly, Corethrella appendiculata.</title>
        <authorList>
            <person name="Ribeiro J.M.C."/>
            <person name="Chagas A.C."/>
            <person name="Pham V.M."/>
            <person name="Lounibos L.P."/>
            <person name="Calvo E."/>
        </authorList>
    </citation>
    <scope>NUCLEOTIDE SEQUENCE</scope>
    <source>
        <tissue evidence="10">Salivary glands</tissue>
    </source>
</reference>
<evidence type="ECO:0000256" key="4">
    <source>
        <dbReference type="ARBA" id="ARBA00074367"/>
    </source>
</evidence>
<dbReference type="InterPro" id="IPR051964">
    <property type="entry name" value="Chaperone_stress_response"/>
</dbReference>
<evidence type="ECO:0000256" key="5">
    <source>
        <dbReference type="PROSITE-ProRule" id="PRU00042"/>
    </source>
</evidence>
<accession>U5EYP5</accession>
<dbReference type="PROSITE" id="PS00028">
    <property type="entry name" value="ZINC_FINGER_C2H2_1"/>
    <property type="match status" value="2"/>
</dbReference>
<dbReference type="EMBL" id="GANO01000215">
    <property type="protein sequence ID" value="JAB59656.1"/>
    <property type="molecule type" value="mRNA"/>
</dbReference>
<feature type="region of interest" description="Disordered" evidence="7">
    <location>
        <begin position="355"/>
        <end position="468"/>
    </location>
</feature>
<dbReference type="InterPro" id="IPR003604">
    <property type="entry name" value="Matrin/U1-like-C_Znf_C2H2"/>
</dbReference>
<dbReference type="InterPro" id="IPR001623">
    <property type="entry name" value="DnaJ_domain"/>
</dbReference>
<keyword evidence="6" id="KW-0175">Coiled coil</keyword>
<proteinExistence type="evidence at transcript level"/>